<reference evidence="1" key="1">
    <citation type="submission" date="2020-05" db="EMBL/GenBank/DDBJ databases">
        <title>Evolutionary and genomic comparisons of hybrid uninucleate and nonhybrid Rhizoctonia fungi.</title>
        <authorList>
            <person name="Li C."/>
            <person name="Chen X."/>
        </authorList>
    </citation>
    <scope>NUCLEOTIDE SEQUENCE</scope>
    <source>
        <strain evidence="1">AG-1 IA</strain>
    </source>
</reference>
<protein>
    <submittedName>
        <fullName evidence="1">RNA-directed DNA polymerase from transposon BS</fullName>
    </submittedName>
</protein>
<dbReference type="EMBL" id="CP059673">
    <property type="protein sequence ID" value="QRW26653.1"/>
    <property type="molecule type" value="Genomic_DNA"/>
</dbReference>
<dbReference type="AlphaFoldDB" id="A0A8H8T3K0"/>
<evidence type="ECO:0000313" key="2">
    <source>
        <dbReference type="Proteomes" id="UP000650533"/>
    </source>
</evidence>
<keyword evidence="1" id="KW-0695">RNA-directed DNA polymerase</keyword>
<dbReference type="GeneID" id="67023530"/>
<keyword evidence="1" id="KW-0548">Nucleotidyltransferase</keyword>
<name>A0A8H8T3K0_9AGAM</name>
<dbReference type="GO" id="GO:0003964">
    <property type="term" value="F:RNA-directed DNA polymerase activity"/>
    <property type="evidence" value="ECO:0007669"/>
    <property type="project" value="UniProtKB-KW"/>
</dbReference>
<keyword evidence="1" id="KW-0808">Transferase</keyword>
<proteinExistence type="predicted"/>
<dbReference type="Gene3D" id="3.30.420.10">
    <property type="entry name" value="Ribonuclease H-like superfamily/Ribonuclease H"/>
    <property type="match status" value="1"/>
</dbReference>
<dbReference type="SUPFAM" id="SSF53098">
    <property type="entry name" value="Ribonuclease H-like"/>
    <property type="match status" value="1"/>
</dbReference>
<evidence type="ECO:0000313" key="1">
    <source>
        <dbReference type="EMBL" id="QRW26653.1"/>
    </source>
</evidence>
<dbReference type="Proteomes" id="UP000650533">
    <property type="component" value="Chromosome 16"/>
</dbReference>
<dbReference type="RefSeq" id="XP_043186890.1">
    <property type="nucleotide sequence ID" value="XM_043321067.1"/>
</dbReference>
<dbReference type="GO" id="GO:0003676">
    <property type="term" value="F:nucleic acid binding"/>
    <property type="evidence" value="ECO:0007669"/>
    <property type="project" value="InterPro"/>
</dbReference>
<gene>
    <name evidence="1" type="ORF">RhiXN_01248</name>
</gene>
<dbReference type="KEGG" id="rsx:RhiXN_01248"/>
<dbReference type="InterPro" id="IPR012337">
    <property type="entry name" value="RNaseH-like_sf"/>
</dbReference>
<organism evidence="1 2">
    <name type="scientific">Rhizoctonia solani</name>
    <dbReference type="NCBI Taxonomy" id="456999"/>
    <lineage>
        <taxon>Eukaryota</taxon>
        <taxon>Fungi</taxon>
        <taxon>Dikarya</taxon>
        <taxon>Basidiomycota</taxon>
        <taxon>Agaricomycotina</taxon>
        <taxon>Agaricomycetes</taxon>
        <taxon>Cantharellales</taxon>
        <taxon>Ceratobasidiaceae</taxon>
        <taxon>Rhizoctonia</taxon>
    </lineage>
</organism>
<dbReference type="InterPro" id="IPR036397">
    <property type="entry name" value="RNaseH_sf"/>
</dbReference>
<accession>A0A8H8T3K0</accession>
<sequence length="264" mass="29651">MPYLNPPWRPNNPFPNRLICAFPPGGSSKTRQEKIAKNANRLIDAIARKGILIGFSDGAKEVRSGVRKVGVGYSVQWKKSEVAKFSGSIGPHANIFGAKMLALALIAQRCACGHTHYQQNQTPARSTHLNPVLQGSPCISQDDPRRTLMVQWIPGHSKIERNKRADRLANAGLDRRPTAFFNRITTWAKCQATQRASRTWVKIWEDSPHSKTVRKHIPRPPSLKLHPIFNNPGLPRSVSSRLVDDRPWLVRRIQGKNILHQGLP</sequence>